<name>A0A510KPK2_9FUSO</name>
<dbReference type="AlphaFoldDB" id="A0A510KPK2"/>
<dbReference type="Proteomes" id="UP000321378">
    <property type="component" value="Chromosome"/>
</dbReference>
<evidence type="ECO:0000313" key="1">
    <source>
        <dbReference type="EMBL" id="BBM52571.1"/>
    </source>
</evidence>
<organism evidence="1 2">
    <name type="scientific">Leptotrichia trevisanii</name>
    <dbReference type="NCBI Taxonomy" id="109328"/>
    <lineage>
        <taxon>Bacteria</taxon>
        <taxon>Fusobacteriati</taxon>
        <taxon>Fusobacteriota</taxon>
        <taxon>Fusobacteriia</taxon>
        <taxon>Fusobacteriales</taxon>
        <taxon>Leptotrichiaceae</taxon>
        <taxon>Leptotrichia</taxon>
    </lineage>
</organism>
<dbReference type="EMBL" id="AP019840">
    <property type="protein sequence ID" value="BBM52571.1"/>
    <property type="molecule type" value="Genomic_DNA"/>
</dbReference>
<sequence length="73" mass="8733">MEKERFLEIANKLSECNITSEEWRELDIIMQRCFQKKIKNSIQKIFFDIKDFVISVNADNEKDYSIEVAQSKI</sequence>
<reference evidence="1 2" key="1">
    <citation type="submission" date="2019-07" db="EMBL/GenBank/DDBJ databases">
        <title>Complete Genome Sequence of Leptotrichia trevisanii Strain JMUB3935.</title>
        <authorList>
            <person name="Watanabe S."/>
            <person name="Cui L."/>
        </authorList>
    </citation>
    <scope>NUCLEOTIDE SEQUENCE [LARGE SCALE GENOMIC DNA]</scope>
    <source>
        <strain evidence="1 2">JMUB3935</strain>
    </source>
</reference>
<protein>
    <submittedName>
        <fullName evidence="1">Uncharacterized protein</fullName>
    </submittedName>
</protein>
<accession>A0A510KPK2</accession>
<dbReference type="RefSeq" id="WP_146996914.1">
    <property type="nucleotide sequence ID" value="NZ_AP019840.1"/>
</dbReference>
<evidence type="ECO:0000313" key="2">
    <source>
        <dbReference type="Proteomes" id="UP000321378"/>
    </source>
</evidence>
<gene>
    <name evidence="1" type="ORF">JMUB3935_1550</name>
</gene>
<proteinExistence type="predicted"/>